<evidence type="ECO:0000256" key="3">
    <source>
        <dbReference type="ARBA" id="ARBA00023125"/>
    </source>
</evidence>
<proteinExistence type="inferred from homology"/>
<keyword evidence="2" id="KW-0805">Transcription regulation</keyword>
<name>A0ABT4J9K1_9RHOB</name>
<dbReference type="Proteomes" id="UP001149822">
    <property type="component" value="Unassembled WGS sequence"/>
</dbReference>
<dbReference type="InterPro" id="IPR000847">
    <property type="entry name" value="LysR_HTH_N"/>
</dbReference>
<evidence type="ECO:0000256" key="4">
    <source>
        <dbReference type="ARBA" id="ARBA00023163"/>
    </source>
</evidence>
<dbReference type="InterPro" id="IPR036390">
    <property type="entry name" value="WH_DNA-bd_sf"/>
</dbReference>
<dbReference type="Gene3D" id="1.10.10.10">
    <property type="entry name" value="Winged helix-like DNA-binding domain superfamily/Winged helix DNA-binding domain"/>
    <property type="match status" value="1"/>
</dbReference>
<organism evidence="6 7">
    <name type="scientific">Paracoccus benzoatiresistens</name>
    <dbReference type="NCBI Taxonomy" id="2997341"/>
    <lineage>
        <taxon>Bacteria</taxon>
        <taxon>Pseudomonadati</taxon>
        <taxon>Pseudomonadota</taxon>
        <taxon>Alphaproteobacteria</taxon>
        <taxon>Rhodobacterales</taxon>
        <taxon>Paracoccaceae</taxon>
        <taxon>Paracoccus</taxon>
    </lineage>
</organism>
<protein>
    <submittedName>
        <fullName evidence="6">LysR family transcriptional regulator</fullName>
    </submittedName>
</protein>
<evidence type="ECO:0000313" key="7">
    <source>
        <dbReference type="Proteomes" id="UP001149822"/>
    </source>
</evidence>
<dbReference type="PANTHER" id="PTHR30537">
    <property type="entry name" value="HTH-TYPE TRANSCRIPTIONAL REGULATOR"/>
    <property type="match status" value="1"/>
</dbReference>
<dbReference type="RefSeq" id="WP_268943862.1">
    <property type="nucleotide sequence ID" value="NZ_JAPTYD010000050.1"/>
</dbReference>
<dbReference type="PROSITE" id="PS50931">
    <property type="entry name" value="HTH_LYSR"/>
    <property type="match status" value="1"/>
</dbReference>
<reference evidence="6" key="1">
    <citation type="submission" date="2022-12" db="EMBL/GenBank/DDBJ databases">
        <title>Paracoccus sp. EF6 isolated from a lake water.</title>
        <authorList>
            <person name="Liu H."/>
        </authorList>
    </citation>
    <scope>NUCLEOTIDE SEQUENCE</scope>
    <source>
        <strain evidence="6">EF6</strain>
    </source>
</reference>
<dbReference type="EMBL" id="JAPTYD010000050">
    <property type="protein sequence ID" value="MCZ0963764.1"/>
    <property type="molecule type" value="Genomic_DNA"/>
</dbReference>
<feature type="domain" description="HTH lysR-type" evidence="5">
    <location>
        <begin position="1"/>
        <end position="59"/>
    </location>
</feature>
<evidence type="ECO:0000259" key="5">
    <source>
        <dbReference type="PROSITE" id="PS50931"/>
    </source>
</evidence>
<evidence type="ECO:0000256" key="2">
    <source>
        <dbReference type="ARBA" id="ARBA00023015"/>
    </source>
</evidence>
<evidence type="ECO:0000313" key="6">
    <source>
        <dbReference type="EMBL" id="MCZ0963764.1"/>
    </source>
</evidence>
<dbReference type="PANTHER" id="PTHR30537:SF5">
    <property type="entry name" value="HTH-TYPE TRANSCRIPTIONAL ACTIVATOR TTDR-RELATED"/>
    <property type="match status" value="1"/>
</dbReference>
<dbReference type="InterPro" id="IPR036388">
    <property type="entry name" value="WH-like_DNA-bd_sf"/>
</dbReference>
<dbReference type="SUPFAM" id="SSF53850">
    <property type="entry name" value="Periplasmic binding protein-like II"/>
    <property type="match status" value="1"/>
</dbReference>
<keyword evidence="7" id="KW-1185">Reference proteome</keyword>
<dbReference type="CDD" id="cd08422">
    <property type="entry name" value="PBP2_CrgA_like"/>
    <property type="match status" value="1"/>
</dbReference>
<gene>
    <name evidence="6" type="ORF">OU682_19390</name>
</gene>
<keyword evidence="4" id="KW-0804">Transcription</keyword>
<dbReference type="SUPFAM" id="SSF46785">
    <property type="entry name" value="Winged helix' DNA-binding domain"/>
    <property type="match status" value="1"/>
</dbReference>
<comment type="similarity">
    <text evidence="1">Belongs to the LysR transcriptional regulatory family.</text>
</comment>
<evidence type="ECO:0000256" key="1">
    <source>
        <dbReference type="ARBA" id="ARBA00009437"/>
    </source>
</evidence>
<dbReference type="Gene3D" id="3.40.190.290">
    <property type="match status" value="1"/>
</dbReference>
<dbReference type="PRINTS" id="PR00039">
    <property type="entry name" value="HTHLYSR"/>
</dbReference>
<comment type="caution">
    <text evidence="6">The sequence shown here is derived from an EMBL/GenBank/DDBJ whole genome shotgun (WGS) entry which is preliminary data.</text>
</comment>
<dbReference type="InterPro" id="IPR058163">
    <property type="entry name" value="LysR-type_TF_proteobact-type"/>
</dbReference>
<accession>A0ABT4J9K1</accession>
<dbReference type="InterPro" id="IPR005119">
    <property type="entry name" value="LysR_subst-bd"/>
</dbReference>
<keyword evidence="3" id="KW-0238">DNA-binding</keyword>
<sequence>MDKLSAMQAYCRIVDRGSFTRAAEDLGVSAALLSREVSRLEASLGVALLSRTTRRMTLTEAGRTYYDEALVILQAVGSFEERIQKTAGVVSGHLKVNAPSSFGQVVVAPMLPGFCKQYPDLRVSLTLDDRVIDMVEGGFDLTLRIRSSMKDSTLRARKLGEVRVGIFASADYLARNGSPTTPEDIRHHQTCGYLLSEHLDTWDLTGPGGEISVPVDPKVRVGNSFVLVELLVAGMGLGTLPDFISGPAEEAGVLVRVLPDYALPTRAVWAVLPAGARQDGRVGAFLRALKEAISDLHS</sequence>
<dbReference type="Pfam" id="PF00126">
    <property type="entry name" value="HTH_1"/>
    <property type="match status" value="1"/>
</dbReference>
<dbReference type="Pfam" id="PF03466">
    <property type="entry name" value="LysR_substrate"/>
    <property type="match status" value="1"/>
</dbReference>